<name>K4KZM3_SIMAS</name>
<feature type="transmembrane region" description="Helical" evidence="6">
    <location>
        <begin position="44"/>
        <end position="65"/>
    </location>
</feature>
<dbReference type="InterPro" id="IPR027469">
    <property type="entry name" value="Cation_efflux_TMD_sf"/>
</dbReference>
<dbReference type="InterPro" id="IPR058533">
    <property type="entry name" value="Cation_efflux_TM"/>
</dbReference>
<feature type="domain" description="Cation efflux protein transmembrane" evidence="7">
    <location>
        <begin position="22"/>
        <end position="218"/>
    </location>
</feature>
<comment type="subcellular location">
    <subcellularLocation>
        <location evidence="1">Membrane</location>
        <topology evidence="1">Multi-pass membrane protein</topology>
    </subcellularLocation>
</comment>
<dbReference type="Pfam" id="PF01545">
    <property type="entry name" value="Cation_efflux"/>
    <property type="match status" value="1"/>
</dbReference>
<evidence type="ECO:0000259" key="7">
    <source>
        <dbReference type="Pfam" id="PF01545"/>
    </source>
</evidence>
<dbReference type="GO" id="GO:0005886">
    <property type="term" value="C:plasma membrane"/>
    <property type="evidence" value="ECO:0007669"/>
    <property type="project" value="TreeGrafter"/>
</dbReference>
<sequence length="310" mass="34544">MPTSTDKKKRVRKEQIALRLSLGGVVFFVALALGFAVYTNSDAILFDGIYSLVSFATGLLTIKVAKLAERPDDEQFHFGYTTLEPTLNLFKSLITIVVCIYAATEALRRLLDGGNETVYGWAVVYGVLATGGCFIVALLLRRFGRDARSDLVNVESKAWFVDGMLSGSVLLGFIIAYALSVSAYAHWAPLVDPLLLILIIALALPIPGKVFLNSLREIIVMAPPETVVDEIGERLIPTLSHIPHELIEYRVNKRGRNTYLLVHVLVTDAFDQVSISEMDKVRRHSMKIMKAWNPEIVMDILFVRDKSLIY</sequence>
<evidence type="ECO:0000256" key="5">
    <source>
        <dbReference type="ARBA" id="ARBA00023136"/>
    </source>
</evidence>
<evidence type="ECO:0000256" key="2">
    <source>
        <dbReference type="ARBA" id="ARBA00022448"/>
    </source>
</evidence>
<dbReference type="PANTHER" id="PTHR43840:SF15">
    <property type="entry name" value="MITOCHONDRIAL METAL TRANSPORTER 1-RELATED"/>
    <property type="match status" value="1"/>
</dbReference>
<keyword evidence="5 6" id="KW-0472">Membrane</keyword>
<feature type="transmembrane region" description="Helical" evidence="6">
    <location>
        <begin position="86"/>
        <end position="103"/>
    </location>
</feature>
<evidence type="ECO:0000256" key="6">
    <source>
        <dbReference type="SAM" id="Phobius"/>
    </source>
</evidence>
<dbReference type="PANTHER" id="PTHR43840">
    <property type="entry name" value="MITOCHONDRIAL METAL TRANSPORTER 1-RELATED"/>
    <property type="match status" value="1"/>
</dbReference>
<proteinExistence type="predicted"/>
<dbReference type="Gene3D" id="1.20.1510.10">
    <property type="entry name" value="Cation efflux protein transmembrane domain"/>
    <property type="match status" value="1"/>
</dbReference>
<keyword evidence="4 6" id="KW-1133">Transmembrane helix</keyword>
<dbReference type="GO" id="GO:0015093">
    <property type="term" value="F:ferrous iron transmembrane transporter activity"/>
    <property type="evidence" value="ECO:0007669"/>
    <property type="project" value="TreeGrafter"/>
</dbReference>
<keyword evidence="2" id="KW-0813">Transport</keyword>
<dbReference type="OrthoDB" id="268546at2"/>
<evidence type="ECO:0000313" key="8">
    <source>
        <dbReference type="EMBL" id="AFU99382.1"/>
    </source>
</evidence>
<dbReference type="AlphaFoldDB" id="K4KZM3"/>
<keyword evidence="3 6" id="KW-0812">Transmembrane</keyword>
<dbReference type="EMBL" id="CP003746">
    <property type="protein sequence ID" value="AFU99382.1"/>
    <property type="molecule type" value="Genomic_DNA"/>
</dbReference>
<dbReference type="InterPro" id="IPR050291">
    <property type="entry name" value="CDF_Transporter"/>
</dbReference>
<reference evidence="8 9" key="1">
    <citation type="journal article" date="2013" name="Genome Announc.">
        <title>Complete genome sequence of Simiduia agarivorans SA1(T), a marine bacterium able to degrade a variety of polysaccharides.</title>
        <authorList>
            <person name="Lin S.Y."/>
            <person name="Shieh W.Y."/>
            <person name="Chen J.S."/>
            <person name="Tang S.L."/>
        </authorList>
    </citation>
    <scope>NUCLEOTIDE SEQUENCE [LARGE SCALE GENOMIC DNA]</scope>
    <source>
        <strain evidence="9">DSM 21679 / JCM 13881 / BCRC 17597 / SA1</strain>
    </source>
</reference>
<dbReference type="STRING" id="1117647.M5M_11025"/>
<evidence type="ECO:0000256" key="4">
    <source>
        <dbReference type="ARBA" id="ARBA00022989"/>
    </source>
</evidence>
<dbReference type="SUPFAM" id="SSF161111">
    <property type="entry name" value="Cation efflux protein transmembrane domain-like"/>
    <property type="match status" value="1"/>
</dbReference>
<dbReference type="GO" id="GO:0015086">
    <property type="term" value="F:cadmium ion transmembrane transporter activity"/>
    <property type="evidence" value="ECO:0007669"/>
    <property type="project" value="TreeGrafter"/>
</dbReference>
<keyword evidence="9" id="KW-1185">Reference proteome</keyword>
<feature type="transmembrane region" description="Helical" evidence="6">
    <location>
        <begin position="160"/>
        <end position="187"/>
    </location>
</feature>
<dbReference type="eggNOG" id="COG3965">
    <property type="taxonomic scope" value="Bacteria"/>
</dbReference>
<dbReference type="GO" id="GO:0015341">
    <property type="term" value="F:zinc efflux antiporter activity"/>
    <property type="evidence" value="ECO:0007669"/>
    <property type="project" value="TreeGrafter"/>
</dbReference>
<dbReference type="GO" id="GO:0006882">
    <property type="term" value="P:intracellular zinc ion homeostasis"/>
    <property type="evidence" value="ECO:0007669"/>
    <property type="project" value="TreeGrafter"/>
</dbReference>
<evidence type="ECO:0000256" key="1">
    <source>
        <dbReference type="ARBA" id="ARBA00004141"/>
    </source>
</evidence>
<evidence type="ECO:0000313" key="9">
    <source>
        <dbReference type="Proteomes" id="UP000000466"/>
    </source>
</evidence>
<feature type="transmembrane region" description="Helical" evidence="6">
    <location>
        <begin position="16"/>
        <end position="38"/>
    </location>
</feature>
<organism evidence="8 9">
    <name type="scientific">Simiduia agarivorans (strain DSM 21679 / JCM 13881 / BCRC 17597 / SA1)</name>
    <dbReference type="NCBI Taxonomy" id="1117647"/>
    <lineage>
        <taxon>Bacteria</taxon>
        <taxon>Pseudomonadati</taxon>
        <taxon>Pseudomonadota</taxon>
        <taxon>Gammaproteobacteria</taxon>
        <taxon>Cellvibrionales</taxon>
        <taxon>Cellvibrionaceae</taxon>
        <taxon>Simiduia</taxon>
    </lineage>
</organism>
<dbReference type="RefSeq" id="WP_015047546.1">
    <property type="nucleotide sequence ID" value="NC_018868.3"/>
</dbReference>
<accession>K4KZM3</accession>
<feature type="transmembrane region" description="Helical" evidence="6">
    <location>
        <begin position="118"/>
        <end position="140"/>
    </location>
</feature>
<dbReference type="KEGG" id="saga:M5M_11025"/>
<gene>
    <name evidence="8" type="ordered locus">M5M_11025</name>
</gene>
<protein>
    <submittedName>
        <fullName evidence="8">Cation diffusion facilitator family transporter</fullName>
    </submittedName>
</protein>
<dbReference type="Proteomes" id="UP000000466">
    <property type="component" value="Chromosome"/>
</dbReference>
<feature type="transmembrane region" description="Helical" evidence="6">
    <location>
        <begin position="193"/>
        <end position="212"/>
    </location>
</feature>
<evidence type="ECO:0000256" key="3">
    <source>
        <dbReference type="ARBA" id="ARBA00022692"/>
    </source>
</evidence>
<dbReference type="HOGENOM" id="CLU_056154_1_0_6"/>